<evidence type="ECO:0000256" key="10">
    <source>
        <dbReference type="SAM" id="MobiDB-lite"/>
    </source>
</evidence>
<dbReference type="GO" id="GO:0042124">
    <property type="term" value="F:1,3-beta-glucanosyltransferase activity"/>
    <property type="evidence" value="ECO:0007669"/>
    <property type="project" value="TreeGrafter"/>
</dbReference>
<evidence type="ECO:0000256" key="2">
    <source>
        <dbReference type="ARBA" id="ARBA00007528"/>
    </source>
</evidence>
<dbReference type="Proteomes" id="UP000283895">
    <property type="component" value="Unassembled WGS sequence"/>
</dbReference>
<comment type="subcellular location">
    <subcellularLocation>
        <location evidence="1 9">Cell membrane</location>
        <topology evidence="1 9">Lipid-anchor</topology>
        <topology evidence="1 9">GPI-anchor</topology>
    </subcellularLocation>
</comment>
<feature type="region of interest" description="Disordered" evidence="10">
    <location>
        <begin position="373"/>
        <end position="428"/>
    </location>
</feature>
<dbReference type="Pfam" id="PF03198">
    <property type="entry name" value="Glyco_hydro_72"/>
    <property type="match status" value="1"/>
</dbReference>
<dbReference type="InterPro" id="IPR004886">
    <property type="entry name" value="Glucanosyltransferase"/>
</dbReference>
<dbReference type="PANTHER" id="PTHR31468:SF5">
    <property type="entry name" value="1,3-BETA-GLUCANOSYLTRANSFERASE GAS5"/>
    <property type="match status" value="1"/>
</dbReference>
<evidence type="ECO:0000313" key="12">
    <source>
        <dbReference type="Proteomes" id="UP000283895"/>
    </source>
</evidence>
<dbReference type="STRING" id="356882.A0A423VZ21"/>
<keyword evidence="6 9" id="KW-0472">Membrane</keyword>
<comment type="similarity">
    <text evidence="2 9">Belongs to the glycosyl hydrolase 72 family.</text>
</comment>
<dbReference type="SUPFAM" id="SSF51445">
    <property type="entry name" value="(Trans)glycosidases"/>
    <property type="match status" value="1"/>
</dbReference>
<dbReference type="GO" id="GO:0098552">
    <property type="term" value="C:side of membrane"/>
    <property type="evidence" value="ECO:0007669"/>
    <property type="project" value="UniProtKB-KW"/>
</dbReference>
<feature type="compositionally biased region" description="Low complexity" evidence="10">
    <location>
        <begin position="392"/>
        <end position="418"/>
    </location>
</feature>
<name>A0A423VZ21_9PEZI</name>
<reference evidence="11 12" key="1">
    <citation type="submission" date="2015-09" db="EMBL/GenBank/DDBJ databases">
        <title>Host preference determinants of Valsa canker pathogens revealed by comparative genomics.</title>
        <authorList>
            <person name="Yin Z."/>
            <person name="Huang L."/>
        </authorList>
    </citation>
    <scope>NUCLEOTIDE SEQUENCE [LARGE SCALE GENOMIC DNA]</scope>
    <source>
        <strain evidence="11 12">03-1</strain>
    </source>
</reference>
<dbReference type="OrthoDB" id="421038at2759"/>
<evidence type="ECO:0000256" key="1">
    <source>
        <dbReference type="ARBA" id="ARBA00004609"/>
    </source>
</evidence>
<dbReference type="Gene3D" id="3.20.20.80">
    <property type="entry name" value="Glycosidases"/>
    <property type="match status" value="1"/>
</dbReference>
<keyword evidence="8 9" id="KW-0449">Lipoprotein</keyword>
<dbReference type="FunFam" id="3.20.20.80:FF:000032">
    <property type="entry name" value="1,3-beta-glucanosyltransferase"/>
    <property type="match status" value="1"/>
</dbReference>
<feature type="chain" id="PRO_5018820613" description="1,3-beta-glucanosyltransferase" evidence="9">
    <location>
        <begin position="18"/>
        <end position="456"/>
    </location>
</feature>
<comment type="caution">
    <text evidence="11">The sequence shown here is derived from an EMBL/GenBank/DDBJ whole genome shotgun (WGS) entry which is preliminary data.</text>
</comment>
<protein>
    <recommendedName>
        <fullName evidence="9">1,3-beta-glucanosyltransferase</fullName>
        <ecNumber evidence="9">2.4.1.-</ecNumber>
    </recommendedName>
</protein>
<dbReference type="GO" id="GO:0031505">
    <property type="term" value="P:fungal-type cell wall organization"/>
    <property type="evidence" value="ECO:0007669"/>
    <property type="project" value="TreeGrafter"/>
</dbReference>
<evidence type="ECO:0000256" key="9">
    <source>
        <dbReference type="RuleBase" id="RU361209"/>
    </source>
</evidence>
<dbReference type="GO" id="GO:0071970">
    <property type="term" value="P:fungal-type cell wall (1-&gt;3)-beta-D-glucan biosynthetic process"/>
    <property type="evidence" value="ECO:0007669"/>
    <property type="project" value="TreeGrafter"/>
</dbReference>
<dbReference type="AlphaFoldDB" id="A0A423VZ21"/>
<sequence>MKSFALTSAMLVAAVSANPTPTEQQQPNKRASLPTVTASGNAFWADKNRFYVRGLDYQPGGSSGMADPLADEDGCKRDIAKFKTLGINTVRVYAVDNSADHKTCMSQLADAGIYLIVDVNNPLYSINRDDPATSYNDVYLQSVFATIDEFVKYDNTLAFFSGNEVVNDKTDTTLAAPYVKATTRDMRQYVSKRGYRKVPVGYSAADVSQNRWQLAQYFNCGSEEERSDFFAFNDYSWCNSNYEESGWNQKVQNFTGYGLPLFLSEYGCITNGRSFGEVEALMSDDMTPVYSGGLVYEYSEGGSGYGIVSIDGDSVSTKSDFAAYSTALAKNPAPTGDGGFTSTTNSATCPSADSNWLVSDTALPAIPTGAEKYMTKGAGTGPGLKGDGSQNAGGTSTGDASSGSGSETGSGSSSTATSTGGGKKSAGAVGPAPLDKGAFMVTGVVFLFTLVGTMLL</sequence>
<dbReference type="EMBL" id="LKEA01000033">
    <property type="protein sequence ID" value="ROV96280.1"/>
    <property type="molecule type" value="Genomic_DNA"/>
</dbReference>
<evidence type="ECO:0000256" key="8">
    <source>
        <dbReference type="ARBA" id="ARBA00023288"/>
    </source>
</evidence>
<comment type="function">
    <text evidence="9">Splits internally a 1,3-beta-glucan molecule and transfers the newly generated reducing end (the donor) to the non-reducing end of another 1,3-beta-glucan molecule (the acceptor) forming a 1,3-beta linkage, resulting in the elongation of 1,3-beta-glucan chains in the cell wall.</text>
</comment>
<keyword evidence="7" id="KW-0325">Glycoprotein</keyword>
<proteinExistence type="inferred from homology"/>
<evidence type="ECO:0000313" key="11">
    <source>
        <dbReference type="EMBL" id="ROV96280.1"/>
    </source>
</evidence>
<accession>A0A423VZ21</accession>
<dbReference type="EC" id="2.4.1.-" evidence="9"/>
<dbReference type="InterPro" id="IPR017853">
    <property type="entry name" value="GH"/>
</dbReference>
<evidence type="ECO:0000256" key="7">
    <source>
        <dbReference type="ARBA" id="ARBA00023180"/>
    </source>
</evidence>
<keyword evidence="4 9" id="KW-0808">Transferase</keyword>
<evidence type="ECO:0000256" key="4">
    <source>
        <dbReference type="ARBA" id="ARBA00022679"/>
    </source>
</evidence>
<evidence type="ECO:0000256" key="5">
    <source>
        <dbReference type="ARBA" id="ARBA00022729"/>
    </source>
</evidence>
<dbReference type="PANTHER" id="PTHR31468">
    <property type="entry name" value="1,3-BETA-GLUCANOSYLTRANSFERASE GAS1"/>
    <property type="match status" value="1"/>
</dbReference>
<keyword evidence="3 9" id="KW-0336">GPI-anchor</keyword>
<evidence type="ECO:0000256" key="3">
    <source>
        <dbReference type="ARBA" id="ARBA00022622"/>
    </source>
</evidence>
<organism evidence="11 12">
    <name type="scientific">Cytospora schulzeri</name>
    <dbReference type="NCBI Taxonomy" id="448051"/>
    <lineage>
        <taxon>Eukaryota</taxon>
        <taxon>Fungi</taxon>
        <taxon>Dikarya</taxon>
        <taxon>Ascomycota</taxon>
        <taxon>Pezizomycotina</taxon>
        <taxon>Sordariomycetes</taxon>
        <taxon>Sordariomycetidae</taxon>
        <taxon>Diaporthales</taxon>
        <taxon>Cytosporaceae</taxon>
        <taxon>Cytospora</taxon>
    </lineage>
</organism>
<dbReference type="GO" id="GO:0005886">
    <property type="term" value="C:plasma membrane"/>
    <property type="evidence" value="ECO:0007669"/>
    <property type="project" value="UniProtKB-SubCell"/>
</dbReference>
<evidence type="ECO:0000256" key="6">
    <source>
        <dbReference type="ARBA" id="ARBA00023136"/>
    </source>
</evidence>
<feature type="signal peptide" evidence="9">
    <location>
        <begin position="1"/>
        <end position="17"/>
    </location>
</feature>
<keyword evidence="12" id="KW-1185">Reference proteome</keyword>
<gene>
    <name evidence="11" type="ORF">VMCG_07716</name>
</gene>
<keyword evidence="5 9" id="KW-0732">Signal</keyword>